<evidence type="ECO:0000256" key="2">
    <source>
        <dbReference type="ARBA" id="ARBA00005528"/>
    </source>
</evidence>
<dbReference type="AlphaFoldDB" id="A0A532UYX8"/>
<evidence type="ECO:0000256" key="6">
    <source>
        <dbReference type="ARBA" id="ARBA00022679"/>
    </source>
</evidence>
<evidence type="ECO:0000256" key="10">
    <source>
        <dbReference type="PIRNR" id="PIRNR015601"/>
    </source>
</evidence>
<evidence type="ECO:0000313" key="13">
    <source>
        <dbReference type="EMBL" id="TKJ40150.1"/>
    </source>
</evidence>
<name>A0A532UYX8_UNCT6</name>
<dbReference type="PANTHER" id="PTHR30027:SF3">
    <property type="entry name" value="16S RRNA (URACIL(1498)-N(3))-METHYLTRANSFERASE"/>
    <property type="match status" value="1"/>
</dbReference>
<feature type="domain" description="Ribosomal RNA small subunit methyltransferase E PUA-like" evidence="12">
    <location>
        <begin position="19"/>
        <end position="65"/>
    </location>
</feature>
<dbReference type="EC" id="2.1.1.193" evidence="10"/>
<sequence>MKELFYTPARTISGSRVMIRGEEAHHIFKVKRHRHGDKVLVTDGEGSEYKVLITSASDSLVEGQIISTLRKPKEPLLEVTLAFGIIKAPRIEVLFEKCTEMGVSAFQPLVTSRTVPEWEEEKKVPRFERIIVSAMKQSLRSVAPKILPLLDLRDFLTIIPNYDHALVAWEEARHQLRERLTKRRVRRLLLVIGPEGGFALDEVDALLKAGAKPFSLGLRRLRSETAALAALANVYSLYDA</sequence>
<keyword evidence="4 10" id="KW-0698">rRNA processing</keyword>
<dbReference type="SUPFAM" id="SSF75217">
    <property type="entry name" value="alpha/beta knot"/>
    <property type="match status" value="1"/>
</dbReference>
<dbReference type="Proteomes" id="UP000317778">
    <property type="component" value="Unassembled WGS sequence"/>
</dbReference>
<dbReference type="InterPro" id="IPR046887">
    <property type="entry name" value="RsmE_PUA-like"/>
</dbReference>
<gene>
    <name evidence="13" type="ORF">CEE36_09830</name>
</gene>
<dbReference type="GO" id="GO:0070475">
    <property type="term" value="P:rRNA base methylation"/>
    <property type="evidence" value="ECO:0007669"/>
    <property type="project" value="TreeGrafter"/>
</dbReference>
<dbReference type="GO" id="GO:0005737">
    <property type="term" value="C:cytoplasm"/>
    <property type="evidence" value="ECO:0007669"/>
    <property type="project" value="UniProtKB-SubCell"/>
</dbReference>
<feature type="domain" description="Ribosomal RNA small subunit methyltransferase E methyltransferase" evidence="11">
    <location>
        <begin position="73"/>
        <end position="233"/>
    </location>
</feature>
<organism evidence="13 14">
    <name type="scientific">candidate division TA06 bacterium B3_TA06</name>
    <dbReference type="NCBI Taxonomy" id="2012487"/>
    <lineage>
        <taxon>Bacteria</taxon>
        <taxon>Bacteria division TA06</taxon>
    </lineage>
</organism>
<dbReference type="Pfam" id="PF20260">
    <property type="entry name" value="PUA_4"/>
    <property type="match status" value="1"/>
</dbReference>
<evidence type="ECO:0000256" key="5">
    <source>
        <dbReference type="ARBA" id="ARBA00022603"/>
    </source>
</evidence>
<dbReference type="NCBIfam" id="TIGR00046">
    <property type="entry name" value="RsmE family RNA methyltransferase"/>
    <property type="match status" value="1"/>
</dbReference>
<dbReference type="InterPro" id="IPR015947">
    <property type="entry name" value="PUA-like_sf"/>
</dbReference>
<evidence type="ECO:0000256" key="9">
    <source>
        <dbReference type="ARBA" id="ARBA00047944"/>
    </source>
</evidence>
<evidence type="ECO:0000256" key="3">
    <source>
        <dbReference type="ARBA" id="ARBA00022490"/>
    </source>
</evidence>
<keyword evidence="3 10" id="KW-0963">Cytoplasm</keyword>
<evidence type="ECO:0000256" key="4">
    <source>
        <dbReference type="ARBA" id="ARBA00022552"/>
    </source>
</evidence>
<evidence type="ECO:0000256" key="7">
    <source>
        <dbReference type="ARBA" id="ARBA00022691"/>
    </source>
</evidence>
<proteinExistence type="inferred from homology"/>
<comment type="similarity">
    <text evidence="2 10">Belongs to the RNA methyltransferase RsmE family.</text>
</comment>
<dbReference type="InterPro" id="IPR029026">
    <property type="entry name" value="tRNA_m1G_MTases_N"/>
</dbReference>
<evidence type="ECO:0000259" key="12">
    <source>
        <dbReference type="Pfam" id="PF20260"/>
    </source>
</evidence>
<dbReference type="SUPFAM" id="SSF88697">
    <property type="entry name" value="PUA domain-like"/>
    <property type="match status" value="1"/>
</dbReference>
<comment type="catalytic activity">
    <reaction evidence="9 10">
        <text>uridine(1498) in 16S rRNA + S-adenosyl-L-methionine = N(3)-methyluridine(1498) in 16S rRNA + S-adenosyl-L-homocysteine + H(+)</text>
        <dbReference type="Rhea" id="RHEA:42920"/>
        <dbReference type="Rhea" id="RHEA-COMP:10283"/>
        <dbReference type="Rhea" id="RHEA-COMP:10284"/>
        <dbReference type="ChEBI" id="CHEBI:15378"/>
        <dbReference type="ChEBI" id="CHEBI:57856"/>
        <dbReference type="ChEBI" id="CHEBI:59789"/>
        <dbReference type="ChEBI" id="CHEBI:65315"/>
        <dbReference type="ChEBI" id="CHEBI:74502"/>
        <dbReference type="EC" id="2.1.1.193"/>
    </reaction>
</comment>
<evidence type="ECO:0000259" key="11">
    <source>
        <dbReference type="Pfam" id="PF04452"/>
    </source>
</evidence>
<dbReference type="CDD" id="cd18084">
    <property type="entry name" value="RsmE-like"/>
    <property type="match status" value="1"/>
</dbReference>
<dbReference type="PANTHER" id="PTHR30027">
    <property type="entry name" value="RIBOSOMAL RNA SMALL SUBUNIT METHYLTRANSFERASE E"/>
    <property type="match status" value="1"/>
</dbReference>
<evidence type="ECO:0000256" key="1">
    <source>
        <dbReference type="ARBA" id="ARBA00004496"/>
    </source>
</evidence>
<dbReference type="EMBL" id="NJBO01000020">
    <property type="protein sequence ID" value="TKJ40150.1"/>
    <property type="molecule type" value="Genomic_DNA"/>
</dbReference>
<comment type="subcellular location">
    <subcellularLocation>
        <location evidence="1 10">Cytoplasm</location>
    </subcellularLocation>
</comment>
<comment type="function">
    <text evidence="8 10">Specifically methylates the N3 position of the uracil ring of uridine 1498 (m3U1498) in 16S rRNA. Acts on the fully assembled 30S ribosomal subunit.</text>
</comment>
<evidence type="ECO:0000313" key="14">
    <source>
        <dbReference type="Proteomes" id="UP000317778"/>
    </source>
</evidence>
<keyword evidence="5 10" id="KW-0489">Methyltransferase</keyword>
<dbReference type="GO" id="GO:0070042">
    <property type="term" value="F:rRNA (uridine-N3-)-methyltransferase activity"/>
    <property type="evidence" value="ECO:0007669"/>
    <property type="project" value="TreeGrafter"/>
</dbReference>
<dbReference type="InterPro" id="IPR046886">
    <property type="entry name" value="RsmE_MTase_dom"/>
</dbReference>
<keyword evidence="7 10" id="KW-0949">S-adenosyl-L-methionine</keyword>
<evidence type="ECO:0000256" key="8">
    <source>
        <dbReference type="ARBA" id="ARBA00025699"/>
    </source>
</evidence>
<dbReference type="Pfam" id="PF04452">
    <property type="entry name" value="Methyltrans_RNA"/>
    <property type="match status" value="1"/>
</dbReference>
<reference evidence="13 14" key="1">
    <citation type="submission" date="2017-06" db="EMBL/GenBank/DDBJ databases">
        <title>Novel microbial phyla capable of carbon fixation and sulfur reduction in deep-sea sediments.</title>
        <authorList>
            <person name="Huang J."/>
            <person name="Baker B."/>
            <person name="Wang Y."/>
        </authorList>
    </citation>
    <scope>NUCLEOTIDE SEQUENCE [LARGE SCALE GENOMIC DNA]</scope>
    <source>
        <strain evidence="13">B3_TA06</strain>
    </source>
</reference>
<dbReference type="PIRSF" id="PIRSF015601">
    <property type="entry name" value="MTase_slr0722"/>
    <property type="match status" value="1"/>
</dbReference>
<dbReference type="Gene3D" id="3.40.1280.10">
    <property type="match status" value="1"/>
</dbReference>
<keyword evidence="6 10" id="KW-0808">Transferase</keyword>
<dbReference type="InterPro" id="IPR006700">
    <property type="entry name" value="RsmE"/>
</dbReference>
<accession>A0A532UYX8</accession>
<comment type="caution">
    <text evidence="13">The sequence shown here is derived from an EMBL/GenBank/DDBJ whole genome shotgun (WGS) entry which is preliminary data.</text>
</comment>
<protein>
    <recommendedName>
        <fullName evidence="10">Ribosomal RNA small subunit methyltransferase E</fullName>
        <ecNumber evidence="10">2.1.1.193</ecNumber>
    </recommendedName>
</protein>
<dbReference type="InterPro" id="IPR029028">
    <property type="entry name" value="Alpha/beta_knot_MTases"/>
</dbReference>